<evidence type="ECO:0000256" key="4">
    <source>
        <dbReference type="ARBA" id="ARBA00022777"/>
    </source>
</evidence>
<dbReference type="FunFam" id="1.10.510.10:FF:000040">
    <property type="entry name" value="Mitogen-activated protein kinase"/>
    <property type="match status" value="1"/>
</dbReference>
<evidence type="ECO:0000256" key="5">
    <source>
        <dbReference type="ARBA" id="ARBA00022840"/>
    </source>
</evidence>
<dbReference type="CDD" id="cd07834">
    <property type="entry name" value="STKc_MAPK"/>
    <property type="match status" value="1"/>
</dbReference>
<evidence type="ECO:0000256" key="1">
    <source>
        <dbReference type="ARBA" id="ARBA00022527"/>
    </source>
</evidence>
<dbReference type="PROSITE" id="PS00107">
    <property type="entry name" value="PROTEIN_KINASE_ATP"/>
    <property type="match status" value="1"/>
</dbReference>
<dbReference type="Gene3D" id="3.30.200.20">
    <property type="entry name" value="Phosphorylase Kinase, domain 1"/>
    <property type="match status" value="1"/>
</dbReference>
<dbReference type="EC" id="2.7.11.24" evidence="8"/>
<reference evidence="10 11" key="1">
    <citation type="journal article" date="2018" name="Mol. Biol. Evol.">
        <title>Analysis of the draft genome of the red seaweed Gracilariopsis chorda provides insights into genome size evolution in Rhodophyta.</title>
        <authorList>
            <person name="Lee J."/>
            <person name="Yang E.C."/>
            <person name="Graf L."/>
            <person name="Yang J.H."/>
            <person name="Qiu H."/>
            <person name="Zel Zion U."/>
            <person name="Chan C.X."/>
            <person name="Stephens T.G."/>
            <person name="Weber A.P.M."/>
            <person name="Boo G.H."/>
            <person name="Boo S.M."/>
            <person name="Kim K.M."/>
            <person name="Shin Y."/>
            <person name="Jung M."/>
            <person name="Lee S.J."/>
            <person name="Yim H.S."/>
            <person name="Lee J.H."/>
            <person name="Bhattacharya D."/>
            <person name="Yoon H.S."/>
        </authorList>
    </citation>
    <scope>NUCLEOTIDE SEQUENCE [LARGE SCALE GENOMIC DNA]</scope>
    <source>
        <strain evidence="10 11">SKKU-2015</strain>
        <tissue evidence="10">Whole body</tissue>
    </source>
</reference>
<dbReference type="PANTHER" id="PTHR24055">
    <property type="entry name" value="MITOGEN-ACTIVATED PROTEIN KINASE"/>
    <property type="match status" value="1"/>
</dbReference>
<evidence type="ECO:0000256" key="8">
    <source>
        <dbReference type="RuleBase" id="RU361165"/>
    </source>
</evidence>
<dbReference type="GO" id="GO:0005524">
    <property type="term" value="F:ATP binding"/>
    <property type="evidence" value="ECO:0007669"/>
    <property type="project" value="UniProtKB-UniRule"/>
</dbReference>
<gene>
    <name evidence="10" type="ORF">BWQ96_07985</name>
</gene>
<comment type="catalytic activity">
    <reaction evidence="8">
        <text>L-threonyl-[protein] + ATP = O-phospho-L-threonyl-[protein] + ADP + H(+)</text>
        <dbReference type="Rhea" id="RHEA:46608"/>
        <dbReference type="Rhea" id="RHEA-COMP:11060"/>
        <dbReference type="Rhea" id="RHEA-COMP:11605"/>
        <dbReference type="ChEBI" id="CHEBI:15378"/>
        <dbReference type="ChEBI" id="CHEBI:30013"/>
        <dbReference type="ChEBI" id="CHEBI:30616"/>
        <dbReference type="ChEBI" id="CHEBI:61977"/>
        <dbReference type="ChEBI" id="CHEBI:456216"/>
        <dbReference type="EC" id="2.7.11.24"/>
    </reaction>
</comment>
<keyword evidence="5 6" id="KW-0067">ATP-binding</keyword>
<evidence type="ECO:0000256" key="7">
    <source>
        <dbReference type="RuleBase" id="RU000304"/>
    </source>
</evidence>
<dbReference type="Proteomes" id="UP000247409">
    <property type="component" value="Unassembled WGS sequence"/>
</dbReference>
<dbReference type="InterPro" id="IPR011009">
    <property type="entry name" value="Kinase-like_dom_sf"/>
</dbReference>
<dbReference type="SMART" id="SM00220">
    <property type="entry name" value="S_TKc"/>
    <property type="match status" value="1"/>
</dbReference>
<evidence type="ECO:0000256" key="3">
    <source>
        <dbReference type="ARBA" id="ARBA00022741"/>
    </source>
</evidence>
<comment type="similarity">
    <text evidence="8">Belongs to the protein kinase superfamily. Ser/Thr protein kinase family. MAP kinase subfamily.</text>
</comment>
<keyword evidence="4 8" id="KW-0418">Kinase</keyword>
<accession>A0A2V3IJJ4</accession>
<dbReference type="Pfam" id="PF00069">
    <property type="entry name" value="Pkinase"/>
    <property type="match status" value="1"/>
</dbReference>
<dbReference type="Gene3D" id="1.10.510.10">
    <property type="entry name" value="Transferase(Phosphotransferase) domain 1"/>
    <property type="match status" value="1"/>
</dbReference>
<dbReference type="GO" id="GO:0004707">
    <property type="term" value="F:MAP kinase activity"/>
    <property type="evidence" value="ECO:0007669"/>
    <property type="project" value="UniProtKB-EC"/>
</dbReference>
<sequence length="391" mass="44532">MAESQQATKTSQVAEVVSSIPGKRRYEIRGTSFSVDEKYEILKPIGVGAYGVVMAAVDTETGQKVALKKITGVFDDLTDAKRVLREIRLMRALDHDNILPLYDLEAPDSLDGFNEVYMASPLYDKDLGKILGSNVKLSDEHNQYFVYQILCALKFLHSASVMHRDLKPANILVQESCDLSICDFGLARYVEENDDVCNGMTEYVVTRWYRAPELVLTREYTNAVDLWALGCIIGELLGRKALFPGKDFKHQVEIICEILGKPSEEDSEHVTSSRARRFLDKLPETECVQFSSLFPDANPEAIDLMEKLLKFNPKKRLTADEALEHPYVKEFHDAEYEKCATNHIDMSKIEPSNENGGPLTKTDLRRMMLEEIYHYRPNAEIYKRHPELIPQ</sequence>
<evidence type="ECO:0000313" key="11">
    <source>
        <dbReference type="Proteomes" id="UP000247409"/>
    </source>
</evidence>
<comment type="caution">
    <text evidence="10">The sequence shown here is derived from an EMBL/GenBank/DDBJ whole genome shotgun (WGS) entry which is preliminary data.</text>
</comment>
<dbReference type="EMBL" id="NBIV01000169">
    <property type="protein sequence ID" value="PXF42266.1"/>
    <property type="molecule type" value="Genomic_DNA"/>
</dbReference>
<comment type="activity regulation">
    <text evidence="8">Activated by threonine and tyrosine phosphorylation.</text>
</comment>
<dbReference type="InterPro" id="IPR050117">
    <property type="entry name" value="MAPK"/>
</dbReference>
<evidence type="ECO:0000256" key="6">
    <source>
        <dbReference type="PROSITE-ProRule" id="PRU10141"/>
    </source>
</evidence>
<organism evidence="10 11">
    <name type="scientific">Gracilariopsis chorda</name>
    <dbReference type="NCBI Taxonomy" id="448386"/>
    <lineage>
        <taxon>Eukaryota</taxon>
        <taxon>Rhodophyta</taxon>
        <taxon>Florideophyceae</taxon>
        <taxon>Rhodymeniophycidae</taxon>
        <taxon>Gracilariales</taxon>
        <taxon>Gracilariaceae</taxon>
        <taxon>Gracilariopsis</taxon>
    </lineage>
</organism>
<feature type="binding site" evidence="6">
    <location>
        <position position="68"/>
    </location>
    <ligand>
        <name>ATP</name>
        <dbReference type="ChEBI" id="CHEBI:30616"/>
    </ligand>
</feature>
<dbReference type="SUPFAM" id="SSF56112">
    <property type="entry name" value="Protein kinase-like (PK-like)"/>
    <property type="match status" value="1"/>
</dbReference>
<dbReference type="OrthoDB" id="192887at2759"/>
<evidence type="ECO:0000313" key="10">
    <source>
        <dbReference type="EMBL" id="PXF42266.1"/>
    </source>
</evidence>
<dbReference type="InterPro" id="IPR017441">
    <property type="entry name" value="Protein_kinase_ATP_BS"/>
</dbReference>
<evidence type="ECO:0000256" key="2">
    <source>
        <dbReference type="ARBA" id="ARBA00022679"/>
    </source>
</evidence>
<dbReference type="FunFam" id="3.30.200.20:FF:000046">
    <property type="entry name" value="Mitogen-activated protein kinase"/>
    <property type="match status" value="1"/>
</dbReference>
<keyword evidence="11" id="KW-1185">Reference proteome</keyword>
<keyword evidence="3 6" id="KW-0547">Nucleotide-binding</keyword>
<dbReference type="STRING" id="448386.A0A2V3IJJ4"/>
<keyword evidence="8" id="KW-0460">Magnesium</keyword>
<dbReference type="PROSITE" id="PS01351">
    <property type="entry name" value="MAPK"/>
    <property type="match status" value="1"/>
</dbReference>
<keyword evidence="2 8" id="KW-0808">Transferase</keyword>
<dbReference type="InterPro" id="IPR000719">
    <property type="entry name" value="Prot_kinase_dom"/>
</dbReference>
<protein>
    <recommendedName>
        <fullName evidence="8">Mitogen-activated protein kinase</fullName>
        <ecNumber evidence="8">2.7.11.24</ecNumber>
    </recommendedName>
</protein>
<name>A0A2V3IJJ4_9FLOR</name>
<comment type="cofactor">
    <cofactor evidence="8">
        <name>Mg(2+)</name>
        <dbReference type="ChEBI" id="CHEBI:18420"/>
    </cofactor>
</comment>
<dbReference type="AlphaFoldDB" id="A0A2V3IJJ4"/>
<dbReference type="InterPro" id="IPR003527">
    <property type="entry name" value="MAP_kinase_CS"/>
</dbReference>
<feature type="domain" description="Protein kinase" evidence="9">
    <location>
        <begin position="39"/>
        <end position="328"/>
    </location>
</feature>
<dbReference type="InterPro" id="IPR008271">
    <property type="entry name" value="Ser/Thr_kinase_AS"/>
</dbReference>
<evidence type="ECO:0000259" key="9">
    <source>
        <dbReference type="PROSITE" id="PS50011"/>
    </source>
</evidence>
<dbReference type="PROSITE" id="PS50011">
    <property type="entry name" value="PROTEIN_KINASE_DOM"/>
    <property type="match status" value="1"/>
</dbReference>
<proteinExistence type="inferred from homology"/>
<keyword evidence="1 7" id="KW-0723">Serine/threonine-protein kinase</keyword>
<dbReference type="PROSITE" id="PS00108">
    <property type="entry name" value="PROTEIN_KINASE_ST"/>
    <property type="match status" value="1"/>
</dbReference>